<dbReference type="GO" id="GO:0009116">
    <property type="term" value="P:nucleoside metabolic process"/>
    <property type="evidence" value="ECO:0007669"/>
    <property type="project" value="InterPro"/>
</dbReference>
<keyword evidence="2" id="KW-1185">Reference proteome</keyword>
<dbReference type="SUPFAM" id="SSF53167">
    <property type="entry name" value="Purine and uridine phosphorylases"/>
    <property type="match status" value="1"/>
</dbReference>
<dbReference type="GO" id="GO:0003824">
    <property type="term" value="F:catalytic activity"/>
    <property type="evidence" value="ECO:0007669"/>
    <property type="project" value="InterPro"/>
</dbReference>
<organism evidence="1 2">
    <name type="scientific">Alectoria fallacina</name>
    <dbReference type="NCBI Taxonomy" id="1903189"/>
    <lineage>
        <taxon>Eukaryota</taxon>
        <taxon>Fungi</taxon>
        <taxon>Dikarya</taxon>
        <taxon>Ascomycota</taxon>
        <taxon>Pezizomycotina</taxon>
        <taxon>Lecanoromycetes</taxon>
        <taxon>OSLEUM clade</taxon>
        <taxon>Lecanoromycetidae</taxon>
        <taxon>Lecanorales</taxon>
        <taxon>Lecanorineae</taxon>
        <taxon>Parmeliaceae</taxon>
        <taxon>Alectoria</taxon>
    </lineage>
</organism>
<dbReference type="PANTHER" id="PTHR46082">
    <property type="entry name" value="ATP/GTP-BINDING PROTEIN-RELATED"/>
    <property type="match status" value="1"/>
</dbReference>
<dbReference type="OrthoDB" id="1577640at2759"/>
<dbReference type="EMBL" id="CAJPDR010000106">
    <property type="protein sequence ID" value="CAF9918035.1"/>
    <property type="molecule type" value="Genomic_DNA"/>
</dbReference>
<dbReference type="PANTHER" id="PTHR46082:SF11">
    <property type="entry name" value="AAA+ ATPASE DOMAIN-CONTAINING PROTEIN-RELATED"/>
    <property type="match status" value="1"/>
</dbReference>
<evidence type="ECO:0008006" key="3">
    <source>
        <dbReference type="Google" id="ProtNLM"/>
    </source>
</evidence>
<dbReference type="InterPro" id="IPR053137">
    <property type="entry name" value="NLR-like"/>
</dbReference>
<proteinExistence type="predicted"/>
<dbReference type="InterPro" id="IPR035994">
    <property type="entry name" value="Nucleoside_phosphorylase_sf"/>
</dbReference>
<sequence>MDELPQYSNQDYIVGWLCALPRSELTAARMMLDRPHKEPVNQNADDENSYFFGDINGHNIVITCMPPEETGTLSAQKLVQPLKRSFPNMVLHLFVGIGGGIPRNPPTKDSNDDIHLGDVVVGWAEQAGIPAVVQYDHGRYHNEGRVELLSMLDKPNRRLLNALAPIISDREMGQMNFHDHLHRLSDLQNFQHPGLESDTLFEAGYDHVAVDKDALVEADKPHCYRCNPTYIVKRPLRETIYPQFHRGTILSGDLVMRDARKRDQLSKLHHNAVCIEMEAAGVIEDTHCLVVRGIADYADSHKYWSWQNYAAASAAAFARELLHKIRPVVAVSDGSGLNGLVTAEPTLKFDRTVFYNILNQGEQHYRKPRRESITESLSAALACFSQADAMLQESGNDDPALQIKVYFRLMTVECTINFSQTSSPSHVKYANLIAGAQLVQLQFGASGHPPVGWPGEQHG</sequence>
<accession>A0A8H3IJR2</accession>
<evidence type="ECO:0000313" key="2">
    <source>
        <dbReference type="Proteomes" id="UP000664203"/>
    </source>
</evidence>
<dbReference type="Gene3D" id="3.40.50.1580">
    <property type="entry name" value="Nucleoside phosphorylase domain"/>
    <property type="match status" value="1"/>
</dbReference>
<evidence type="ECO:0000313" key="1">
    <source>
        <dbReference type="EMBL" id="CAF9918035.1"/>
    </source>
</evidence>
<gene>
    <name evidence="1" type="ORF">ALECFALPRED_000474</name>
</gene>
<dbReference type="Proteomes" id="UP000664203">
    <property type="component" value="Unassembled WGS sequence"/>
</dbReference>
<protein>
    <recommendedName>
        <fullName evidence="3">Nucleoside phosphorylase domain-containing protein</fullName>
    </recommendedName>
</protein>
<name>A0A8H3IJR2_9LECA</name>
<dbReference type="AlphaFoldDB" id="A0A8H3IJR2"/>
<reference evidence="1" key="1">
    <citation type="submission" date="2021-03" db="EMBL/GenBank/DDBJ databases">
        <authorList>
            <person name="Tagirdzhanova G."/>
        </authorList>
    </citation>
    <scope>NUCLEOTIDE SEQUENCE</scope>
</reference>
<comment type="caution">
    <text evidence="1">The sequence shown here is derived from an EMBL/GenBank/DDBJ whole genome shotgun (WGS) entry which is preliminary data.</text>
</comment>